<feature type="domain" description="DOT1" evidence="6">
    <location>
        <begin position="69"/>
        <end position="202"/>
    </location>
</feature>
<proteinExistence type="predicted"/>
<evidence type="ECO:0000256" key="2">
    <source>
        <dbReference type="ARBA" id="ARBA00020987"/>
    </source>
</evidence>
<keyword evidence="8" id="KW-1185">Reference proteome</keyword>
<dbReference type="PANTHER" id="PTHR21451">
    <property type="entry name" value="HISTONE H3 METHYLTRANSFERASE"/>
    <property type="match status" value="1"/>
</dbReference>
<comment type="catalytic activity">
    <reaction evidence="5">
        <text>L-lysyl(79)-[histone H3] + 3 S-adenosyl-L-methionine = N(6),N(6),N(6)-trimethyl-L-lysyl(79)-[histone H3] + 3 S-adenosyl-L-homocysteine + 3 H(+)</text>
        <dbReference type="Rhea" id="RHEA:60328"/>
        <dbReference type="Rhea" id="RHEA-COMP:15549"/>
        <dbReference type="Rhea" id="RHEA-COMP:15552"/>
        <dbReference type="ChEBI" id="CHEBI:15378"/>
        <dbReference type="ChEBI" id="CHEBI:29969"/>
        <dbReference type="ChEBI" id="CHEBI:57856"/>
        <dbReference type="ChEBI" id="CHEBI:59789"/>
        <dbReference type="ChEBI" id="CHEBI:61961"/>
        <dbReference type="EC" id="2.1.1.360"/>
    </reaction>
</comment>
<gene>
    <name evidence="7" type="ORF">BSTOLATCC_MIC34228</name>
</gene>
<dbReference type="EC" id="2.1.1.360" evidence="1"/>
<comment type="caution">
    <text evidence="7">The sequence shown here is derived from an EMBL/GenBank/DDBJ whole genome shotgun (WGS) entry which is preliminary data.</text>
</comment>
<evidence type="ECO:0000256" key="4">
    <source>
        <dbReference type="ARBA" id="ARBA00029821"/>
    </source>
</evidence>
<dbReference type="GO" id="GO:0051726">
    <property type="term" value="P:regulation of cell cycle"/>
    <property type="evidence" value="ECO:0007669"/>
    <property type="project" value="InterPro"/>
</dbReference>
<dbReference type="Pfam" id="PF08123">
    <property type="entry name" value="DOT1"/>
    <property type="match status" value="1"/>
</dbReference>
<dbReference type="SUPFAM" id="SSF53335">
    <property type="entry name" value="S-adenosyl-L-methionine-dependent methyltransferases"/>
    <property type="match status" value="1"/>
</dbReference>
<evidence type="ECO:0000256" key="1">
    <source>
        <dbReference type="ARBA" id="ARBA00012190"/>
    </source>
</evidence>
<reference evidence="7" key="1">
    <citation type="submission" date="2021-09" db="EMBL/GenBank/DDBJ databases">
        <authorList>
            <consortium name="AG Swart"/>
            <person name="Singh M."/>
            <person name="Singh A."/>
            <person name="Seah K."/>
            <person name="Emmerich C."/>
        </authorList>
    </citation>
    <scope>NUCLEOTIDE SEQUENCE</scope>
    <source>
        <strain evidence="7">ATCC30299</strain>
    </source>
</reference>
<protein>
    <recommendedName>
        <fullName evidence="2">Histone-lysine N-methyltransferase, H3 lysine-79 specific</fullName>
        <ecNumber evidence="1">2.1.1.360</ecNumber>
    </recommendedName>
    <alternativeName>
        <fullName evidence="4">Histone H3-K79 methyltransferase</fullName>
    </alternativeName>
</protein>
<dbReference type="Proteomes" id="UP001162131">
    <property type="component" value="Unassembled WGS sequence"/>
</dbReference>
<sequence>MINIPATENLPAAFESYRTEDPYILSEEERLNLLRKFHIYEQLIEEFPVSIGKEASRKERDTRVDILQSESTLTYGEVEFISMGEVFETIKARYGGIPEGGCFYDLGSGTGKGVLTAALLHSFNQCKGIEILQGLYQISSQIKEKYDLEFLHFVQENPDLWTKAPEITFYCGDFFENNLSDASFIFANSTCFSMDMMRRIGSFPFKPGTIGVTFTKSLPAESWEILESIKKNMSWGEATVYIHRKK</sequence>
<evidence type="ECO:0000256" key="3">
    <source>
        <dbReference type="ARBA" id="ARBA00022853"/>
    </source>
</evidence>
<dbReference type="InterPro" id="IPR025789">
    <property type="entry name" value="DOT1_dom"/>
</dbReference>
<dbReference type="InterPro" id="IPR030445">
    <property type="entry name" value="H3-K79_meTrfase"/>
</dbReference>
<evidence type="ECO:0000313" key="7">
    <source>
        <dbReference type="EMBL" id="CAG9323579.1"/>
    </source>
</evidence>
<evidence type="ECO:0000256" key="5">
    <source>
        <dbReference type="ARBA" id="ARBA00047770"/>
    </source>
</evidence>
<evidence type="ECO:0000259" key="6">
    <source>
        <dbReference type="Pfam" id="PF08123"/>
    </source>
</evidence>
<dbReference type="EMBL" id="CAJZBQ010000034">
    <property type="protein sequence ID" value="CAG9323579.1"/>
    <property type="molecule type" value="Genomic_DNA"/>
</dbReference>
<name>A0AAU9JRR8_9CILI</name>
<evidence type="ECO:0000313" key="8">
    <source>
        <dbReference type="Proteomes" id="UP001162131"/>
    </source>
</evidence>
<dbReference type="Gene3D" id="3.40.50.150">
    <property type="entry name" value="Vaccinia Virus protein VP39"/>
    <property type="match status" value="1"/>
</dbReference>
<organism evidence="7 8">
    <name type="scientific">Blepharisma stoltei</name>
    <dbReference type="NCBI Taxonomy" id="1481888"/>
    <lineage>
        <taxon>Eukaryota</taxon>
        <taxon>Sar</taxon>
        <taxon>Alveolata</taxon>
        <taxon>Ciliophora</taxon>
        <taxon>Postciliodesmatophora</taxon>
        <taxon>Heterotrichea</taxon>
        <taxon>Heterotrichida</taxon>
        <taxon>Blepharismidae</taxon>
        <taxon>Blepharisma</taxon>
    </lineage>
</organism>
<dbReference type="AlphaFoldDB" id="A0AAU9JRR8"/>
<dbReference type="PANTHER" id="PTHR21451:SF19">
    <property type="entry name" value="ACTIVATED IN BLOCKED UNFOLDED PROTEIN RESPONSE"/>
    <property type="match status" value="1"/>
</dbReference>
<dbReference type="InterPro" id="IPR029063">
    <property type="entry name" value="SAM-dependent_MTases_sf"/>
</dbReference>
<dbReference type="GO" id="GO:0140956">
    <property type="term" value="F:histone H3K79 trimethyltransferase activity"/>
    <property type="evidence" value="ECO:0007669"/>
    <property type="project" value="UniProtKB-EC"/>
</dbReference>
<keyword evidence="3" id="KW-0156">Chromatin regulator</keyword>
<accession>A0AAU9JRR8</accession>